<feature type="domain" description="Cytochrome oxidase subunit II transmembrane region profile" evidence="19">
    <location>
        <begin position="27"/>
        <end position="123"/>
    </location>
</feature>
<keyword evidence="7" id="KW-1278">Translocase</keyword>
<feature type="transmembrane region" description="Helical" evidence="16">
    <location>
        <begin position="94"/>
        <end position="113"/>
    </location>
</feature>
<evidence type="ECO:0000259" key="19">
    <source>
        <dbReference type="PROSITE" id="PS50999"/>
    </source>
</evidence>
<feature type="domain" description="Cytochrome oxidase subunit II copper A binding" evidence="18">
    <location>
        <begin position="124"/>
        <end position="268"/>
    </location>
</feature>
<keyword evidence="4 14" id="KW-0679">Respiratory chain</keyword>
<evidence type="ECO:0000256" key="17">
    <source>
        <dbReference type="SAM" id="SignalP"/>
    </source>
</evidence>
<dbReference type="GO" id="GO:0005886">
    <property type="term" value="C:plasma membrane"/>
    <property type="evidence" value="ECO:0007669"/>
    <property type="project" value="UniProtKB-SubCell"/>
</dbReference>
<proteinExistence type="inferred from homology"/>
<evidence type="ECO:0000256" key="8">
    <source>
        <dbReference type="ARBA" id="ARBA00022982"/>
    </source>
</evidence>
<dbReference type="GO" id="GO:0042773">
    <property type="term" value="P:ATP synthesis coupled electron transport"/>
    <property type="evidence" value="ECO:0007669"/>
    <property type="project" value="TreeGrafter"/>
</dbReference>
<keyword evidence="8 14" id="KW-0249">Electron transport</keyword>
<comment type="caution">
    <text evidence="20">The sequence shown here is derived from an EMBL/GenBank/DDBJ whole genome shotgun (WGS) entry which is preliminary data.</text>
</comment>
<dbReference type="Pfam" id="PF00116">
    <property type="entry name" value="COX2"/>
    <property type="match status" value="1"/>
</dbReference>
<keyword evidence="9 16" id="KW-1133">Transmembrane helix</keyword>
<dbReference type="InterPro" id="IPR036257">
    <property type="entry name" value="Cyt_c_oxidase_su2_TM_sf"/>
</dbReference>
<dbReference type="RefSeq" id="WP_133323646.1">
    <property type="nucleotide sequence ID" value="NZ_SMTF01000020.1"/>
</dbReference>
<dbReference type="SUPFAM" id="SSF49503">
    <property type="entry name" value="Cupredoxins"/>
    <property type="match status" value="1"/>
</dbReference>
<dbReference type="OrthoDB" id="9781261at2"/>
<dbReference type="InterPro" id="IPR002429">
    <property type="entry name" value="CcO_II-like_C"/>
</dbReference>
<reference evidence="20 21" key="1">
    <citation type="submission" date="2019-03" db="EMBL/GenBank/DDBJ databases">
        <title>Luteimonas zhaokaii sp.nov., isolated from the rectal contents of Plateau pika in Yushu, Qinghai Province, China.</title>
        <authorList>
            <person name="Zhang G."/>
        </authorList>
    </citation>
    <scope>NUCLEOTIDE SEQUENCE [LARGE SCALE GENOMIC DNA]</scope>
    <source>
        <strain evidence="20 21">B9</strain>
    </source>
</reference>
<comment type="catalytic activity">
    <reaction evidence="13 15">
        <text>4 Fe(II)-[cytochrome c] + O2 + 8 H(+)(in) = 4 Fe(III)-[cytochrome c] + 2 H2O + 4 H(+)(out)</text>
        <dbReference type="Rhea" id="RHEA:11436"/>
        <dbReference type="Rhea" id="RHEA-COMP:10350"/>
        <dbReference type="Rhea" id="RHEA-COMP:14399"/>
        <dbReference type="ChEBI" id="CHEBI:15377"/>
        <dbReference type="ChEBI" id="CHEBI:15378"/>
        <dbReference type="ChEBI" id="CHEBI:15379"/>
        <dbReference type="ChEBI" id="CHEBI:29033"/>
        <dbReference type="ChEBI" id="CHEBI:29034"/>
        <dbReference type="EC" id="7.1.1.9"/>
    </reaction>
</comment>
<accession>A0A4R5TPP7</accession>
<evidence type="ECO:0000256" key="16">
    <source>
        <dbReference type="SAM" id="Phobius"/>
    </source>
</evidence>
<feature type="transmembrane region" description="Helical" evidence="16">
    <location>
        <begin position="52"/>
        <end position="73"/>
    </location>
</feature>
<evidence type="ECO:0000256" key="13">
    <source>
        <dbReference type="ARBA" id="ARBA00047816"/>
    </source>
</evidence>
<evidence type="ECO:0000256" key="10">
    <source>
        <dbReference type="ARBA" id="ARBA00023008"/>
    </source>
</evidence>
<dbReference type="PRINTS" id="PR01166">
    <property type="entry name" value="CYCOXIDASEII"/>
</dbReference>
<protein>
    <recommendedName>
        <fullName evidence="15">Cytochrome c oxidase subunit 2</fullName>
        <ecNumber evidence="15">7.1.1.9</ecNumber>
    </recommendedName>
</protein>
<evidence type="ECO:0000256" key="9">
    <source>
        <dbReference type="ARBA" id="ARBA00022989"/>
    </source>
</evidence>
<feature type="chain" id="PRO_5020996754" description="Cytochrome c oxidase subunit 2" evidence="17">
    <location>
        <begin position="24"/>
        <end position="308"/>
    </location>
</feature>
<dbReference type="InterPro" id="IPR001505">
    <property type="entry name" value="Copper_CuA"/>
</dbReference>
<evidence type="ECO:0000259" key="18">
    <source>
        <dbReference type="PROSITE" id="PS50857"/>
    </source>
</evidence>
<organism evidence="20 21">
    <name type="scientific">Luteimonas aestuarii</name>
    <dbReference type="NCBI Taxonomy" id="453837"/>
    <lineage>
        <taxon>Bacteria</taxon>
        <taxon>Pseudomonadati</taxon>
        <taxon>Pseudomonadota</taxon>
        <taxon>Gammaproteobacteria</taxon>
        <taxon>Lysobacterales</taxon>
        <taxon>Lysobacteraceae</taxon>
        <taxon>Luteimonas</taxon>
    </lineage>
</organism>
<dbReference type="SUPFAM" id="SSF81464">
    <property type="entry name" value="Cytochrome c oxidase subunit II-like, transmembrane region"/>
    <property type="match status" value="1"/>
</dbReference>
<dbReference type="PROSITE" id="PS50999">
    <property type="entry name" value="COX2_TM"/>
    <property type="match status" value="1"/>
</dbReference>
<comment type="function">
    <text evidence="12 15">Subunits I and II form the functional core of the enzyme complex. Electrons originating in cytochrome c are transferred via heme a and Cu(A) to the binuclear center formed by heme a3 and Cu(B).</text>
</comment>
<dbReference type="PANTHER" id="PTHR22888">
    <property type="entry name" value="CYTOCHROME C OXIDASE, SUBUNIT II"/>
    <property type="match status" value="1"/>
</dbReference>
<keyword evidence="21" id="KW-1185">Reference proteome</keyword>
<dbReference type="Pfam" id="PF02790">
    <property type="entry name" value="COX2_TM"/>
    <property type="match status" value="1"/>
</dbReference>
<dbReference type="InterPro" id="IPR014222">
    <property type="entry name" value="Cyt_c_oxidase_su2"/>
</dbReference>
<evidence type="ECO:0000256" key="12">
    <source>
        <dbReference type="ARBA" id="ARBA00024688"/>
    </source>
</evidence>
<keyword evidence="6 15" id="KW-0479">Metal-binding</keyword>
<keyword evidence="11 16" id="KW-0472">Membrane</keyword>
<evidence type="ECO:0000256" key="15">
    <source>
        <dbReference type="RuleBase" id="RU004024"/>
    </source>
</evidence>
<evidence type="ECO:0000256" key="4">
    <source>
        <dbReference type="ARBA" id="ARBA00022660"/>
    </source>
</evidence>
<evidence type="ECO:0000256" key="6">
    <source>
        <dbReference type="ARBA" id="ARBA00022723"/>
    </source>
</evidence>
<evidence type="ECO:0000256" key="3">
    <source>
        <dbReference type="ARBA" id="ARBA00022448"/>
    </source>
</evidence>
<dbReference type="AlphaFoldDB" id="A0A4R5TPP7"/>
<keyword evidence="3 14" id="KW-0813">Transport</keyword>
<evidence type="ECO:0000256" key="2">
    <source>
        <dbReference type="ARBA" id="ARBA00007866"/>
    </source>
</evidence>
<dbReference type="GO" id="GO:0004129">
    <property type="term" value="F:cytochrome-c oxidase activity"/>
    <property type="evidence" value="ECO:0007669"/>
    <property type="project" value="UniProtKB-EC"/>
</dbReference>
<dbReference type="PANTHER" id="PTHR22888:SF9">
    <property type="entry name" value="CYTOCHROME C OXIDASE SUBUNIT 2"/>
    <property type="match status" value="1"/>
</dbReference>
<comment type="similarity">
    <text evidence="2 14">Belongs to the cytochrome c oxidase subunit 2 family.</text>
</comment>
<sequence length="308" mass="33682">MMQARFLRWGMAVAACAPLAALAQSADPKPWQLNMGRGVTTSAQHAYDAHMLAMWICIAIGILVFGAMGYAMFRFRHSKGAVPDTNFTHSTKLEIVWTVVPIILLVIMAVPATTKLIAMYDTRDSEMTVKVTGIQWMWKYEYLGEGVEITSRLDRESDRLRQNRDTSRAELDAHGHYLLDVDNALVLPTNTKVRFVITADDVIHSWWVPALGWKQDAIPGLVNEAWTEILEPGVYRGQCAELCGKDHGFMPIVVRALPRDEFDAWLAAEKAGNAPADAVPAAPADDAAVDAVDATAQAIPAPAATPAG</sequence>
<dbReference type="PROSITE" id="PS00078">
    <property type="entry name" value="COX2"/>
    <property type="match status" value="1"/>
</dbReference>
<evidence type="ECO:0000256" key="5">
    <source>
        <dbReference type="ARBA" id="ARBA00022692"/>
    </source>
</evidence>
<gene>
    <name evidence="20" type="primary">coxB</name>
    <name evidence="20" type="ORF">E2F46_16330</name>
</gene>
<dbReference type="InterPro" id="IPR011759">
    <property type="entry name" value="Cyt_c_oxidase_su2_TM_dom"/>
</dbReference>
<keyword evidence="5 14" id="KW-0812">Transmembrane</keyword>
<keyword evidence="17" id="KW-0732">Signal</keyword>
<keyword evidence="10 15" id="KW-0186">Copper</keyword>
<dbReference type="GO" id="GO:0005507">
    <property type="term" value="F:copper ion binding"/>
    <property type="evidence" value="ECO:0007669"/>
    <property type="project" value="InterPro"/>
</dbReference>
<dbReference type="InterPro" id="IPR008972">
    <property type="entry name" value="Cupredoxin"/>
</dbReference>
<dbReference type="InterPro" id="IPR045187">
    <property type="entry name" value="CcO_II"/>
</dbReference>
<dbReference type="Proteomes" id="UP000294796">
    <property type="component" value="Unassembled WGS sequence"/>
</dbReference>
<dbReference type="Gene3D" id="1.10.287.90">
    <property type="match status" value="1"/>
</dbReference>
<feature type="signal peptide" evidence="17">
    <location>
        <begin position="1"/>
        <end position="23"/>
    </location>
</feature>
<keyword evidence="20" id="KW-0560">Oxidoreductase</keyword>
<evidence type="ECO:0000256" key="14">
    <source>
        <dbReference type="RuleBase" id="RU000456"/>
    </source>
</evidence>
<dbReference type="PROSITE" id="PS50857">
    <property type="entry name" value="COX2_CUA"/>
    <property type="match status" value="1"/>
</dbReference>
<name>A0A4R5TPP7_9GAMM</name>
<dbReference type="NCBIfam" id="TIGR02866">
    <property type="entry name" value="CoxB"/>
    <property type="match status" value="1"/>
</dbReference>
<dbReference type="GO" id="GO:0016491">
    <property type="term" value="F:oxidoreductase activity"/>
    <property type="evidence" value="ECO:0007669"/>
    <property type="project" value="UniProtKB-KW"/>
</dbReference>
<evidence type="ECO:0000313" key="20">
    <source>
        <dbReference type="EMBL" id="TDK20362.1"/>
    </source>
</evidence>
<evidence type="ECO:0000256" key="11">
    <source>
        <dbReference type="ARBA" id="ARBA00023136"/>
    </source>
</evidence>
<comment type="cofactor">
    <cofactor evidence="15">
        <name>Cu cation</name>
        <dbReference type="ChEBI" id="CHEBI:23378"/>
    </cofactor>
    <text evidence="15">Binds a copper A center.</text>
</comment>
<evidence type="ECO:0000256" key="1">
    <source>
        <dbReference type="ARBA" id="ARBA00004141"/>
    </source>
</evidence>
<dbReference type="EMBL" id="SMTF01000020">
    <property type="protein sequence ID" value="TDK20362.1"/>
    <property type="molecule type" value="Genomic_DNA"/>
</dbReference>
<evidence type="ECO:0000256" key="7">
    <source>
        <dbReference type="ARBA" id="ARBA00022967"/>
    </source>
</evidence>
<comment type="subcellular location">
    <subcellularLocation>
        <location evidence="14">Cell membrane</location>
        <topology evidence="14">Multi-pass membrane protein</topology>
    </subcellularLocation>
    <subcellularLocation>
        <location evidence="1">Membrane</location>
        <topology evidence="1">Multi-pass membrane protein</topology>
    </subcellularLocation>
</comment>
<dbReference type="Gene3D" id="2.60.40.420">
    <property type="entry name" value="Cupredoxins - blue copper proteins"/>
    <property type="match status" value="1"/>
</dbReference>
<dbReference type="EC" id="7.1.1.9" evidence="15"/>
<evidence type="ECO:0000313" key="21">
    <source>
        <dbReference type="Proteomes" id="UP000294796"/>
    </source>
</evidence>